<evidence type="ECO:0000256" key="1">
    <source>
        <dbReference type="ARBA" id="ARBA00023002"/>
    </source>
</evidence>
<dbReference type="AlphaFoldDB" id="A0A2T2NAQ8"/>
<dbReference type="SUPFAM" id="SSF51735">
    <property type="entry name" value="NAD(P)-binding Rossmann-fold domains"/>
    <property type="match status" value="1"/>
</dbReference>
<dbReference type="Proteomes" id="UP000240883">
    <property type="component" value="Unassembled WGS sequence"/>
</dbReference>
<sequence>MPKTLLTGASGFIGAHILKILIERGYEVVVAVRTESKGQQILNDYKGNQKLSYVVSGDIAAPGAFDKAVQAEPPFDSVIHAASPFHFRSKDYKAEILDPALEGTLGILKAIKQYAPSVQKIVITSSMAAVLNPFEKPEKYTEEAWNPVNEEQAVSGPVLAYLASKTFAERAAWEFIKKELPNVGLATINPPGVLGPVIHHLDSLDKINTSNEAIAAAIQGDWKNGAPETFTKPWVDVRDVALAHVLALEKPEASGRRFLLNGGFLTNADYVAIIRSRFPSLKSKLPEKVDKEEIDDPAVDTLPAETVLGIKFTSLEDSVADTVSSLLKFIQ</sequence>
<reference evidence="4 5" key="1">
    <citation type="journal article" date="2018" name="Front. Microbiol.">
        <title>Genome-Wide Analysis of Corynespora cassiicola Leaf Fall Disease Putative Effectors.</title>
        <authorList>
            <person name="Lopez D."/>
            <person name="Ribeiro S."/>
            <person name="Label P."/>
            <person name="Fumanal B."/>
            <person name="Venisse J.S."/>
            <person name="Kohler A."/>
            <person name="de Oliveira R.R."/>
            <person name="Labutti K."/>
            <person name="Lipzen A."/>
            <person name="Lail K."/>
            <person name="Bauer D."/>
            <person name="Ohm R.A."/>
            <person name="Barry K.W."/>
            <person name="Spatafora J."/>
            <person name="Grigoriev I.V."/>
            <person name="Martin F.M."/>
            <person name="Pujade-Renaud V."/>
        </authorList>
    </citation>
    <scope>NUCLEOTIDE SEQUENCE [LARGE SCALE GENOMIC DNA]</scope>
    <source>
        <strain evidence="4 5">Philippines</strain>
    </source>
</reference>
<dbReference type="EMBL" id="KZ678141">
    <property type="protein sequence ID" value="PSN62460.1"/>
    <property type="molecule type" value="Genomic_DNA"/>
</dbReference>
<feature type="domain" description="NAD-dependent epimerase/dehydratase" evidence="3">
    <location>
        <begin position="5"/>
        <end position="254"/>
    </location>
</feature>
<proteinExistence type="inferred from homology"/>
<accession>A0A2T2NAQ8</accession>
<dbReference type="Gene3D" id="3.40.50.720">
    <property type="entry name" value="NAD(P)-binding Rossmann-like Domain"/>
    <property type="match status" value="1"/>
</dbReference>
<organism evidence="4 5">
    <name type="scientific">Corynespora cassiicola Philippines</name>
    <dbReference type="NCBI Taxonomy" id="1448308"/>
    <lineage>
        <taxon>Eukaryota</taxon>
        <taxon>Fungi</taxon>
        <taxon>Dikarya</taxon>
        <taxon>Ascomycota</taxon>
        <taxon>Pezizomycotina</taxon>
        <taxon>Dothideomycetes</taxon>
        <taxon>Pleosporomycetidae</taxon>
        <taxon>Pleosporales</taxon>
        <taxon>Corynesporascaceae</taxon>
        <taxon>Corynespora</taxon>
    </lineage>
</organism>
<comment type="similarity">
    <text evidence="2">Belongs to the NAD(P)-dependent epimerase/dehydratase family. Dihydroflavonol-4-reductase subfamily.</text>
</comment>
<dbReference type="GO" id="GO:0016616">
    <property type="term" value="F:oxidoreductase activity, acting on the CH-OH group of donors, NAD or NADP as acceptor"/>
    <property type="evidence" value="ECO:0007669"/>
    <property type="project" value="TreeGrafter"/>
</dbReference>
<keyword evidence="1" id="KW-0560">Oxidoreductase</keyword>
<evidence type="ECO:0000259" key="3">
    <source>
        <dbReference type="Pfam" id="PF01370"/>
    </source>
</evidence>
<dbReference type="InterPro" id="IPR001509">
    <property type="entry name" value="Epimerase_deHydtase"/>
</dbReference>
<protein>
    <submittedName>
        <fullName evidence="4">NAD(P)-binding protein</fullName>
    </submittedName>
</protein>
<evidence type="ECO:0000313" key="5">
    <source>
        <dbReference type="Proteomes" id="UP000240883"/>
    </source>
</evidence>
<dbReference type="PANTHER" id="PTHR10366">
    <property type="entry name" value="NAD DEPENDENT EPIMERASE/DEHYDRATASE"/>
    <property type="match status" value="1"/>
</dbReference>
<dbReference type="PANTHER" id="PTHR10366:SF564">
    <property type="entry name" value="STEROL-4-ALPHA-CARBOXYLATE 3-DEHYDROGENASE, DECARBOXYLATING"/>
    <property type="match status" value="1"/>
</dbReference>
<keyword evidence="5" id="KW-1185">Reference proteome</keyword>
<dbReference type="FunFam" id="3.40.50.720:FF:000191">
    <property type="entry name" value="Methylglyoxal reductase (NADPH-dependent)"/>
    <property type="match status" value="1"/>
</dbReference>
<dbReference type="OrthoDB" id="2735536at2759"/>
<evidence type="ECO:0000313" key="4">
    <source>
        <dbReference type="EMBL" id="PSN62460.1"/>
    </source>
</evidence>
<gene>
    <name evidence="4" type="ORF">BS50DRAFT_624321</name>
</gene>
<dbReference type="InterPro" id="IPR050425">
    <property type="entry name" value="NAD(P)_dehydrat-like"/>
</dbReference>
<name>A0A2T2NAQ8_CORCC</name>
<dbReference type="Pfam" id="PF01370">
    <property type="entry name" value="Epimerase"/>
    <property type="match status" value="1"/>
</dbReference>
<dbReference type="CDD" id="cd05227">
    <property type="entry name" value="AR_SDR_e"/>
    <property type="match status" value="1"/>
</dbReference>
<dbReference type="InterPro" id="IPR036291">
    <property type="entry name" value="NAD(P)-bd_dom_sf"/>
</dbReference>
<evidence type="ECO:0000256" key="2">
    <source>
        <dbReference type="ARBA" id="ARBA00023445"/>
    </source>
</evidence>
<dbReference type="STRING" id="1448308.A0A2T2NAQ8"/>